<dbReference type="Proteomes" id="UP000886191">
    <property type="component" value="Unassembled WGS sequence"/>
</dbReference>
<reference evidence="1" key="1">
    <citation type="journal article" date="2020" name="mSystems">
        <title>Genome- and Community-Level Interaction Insights into Carbon Utilization and Element Cycling Functions of Hydrothermarchaeota in Hydrothermal Sediment.</title>
        <authorList>
            <person name="Zhou Z."/>
            <person name="Liu Y."/>
            <person name="Xu W."/>
            <person name="Pan J."/>
            <person name="Luo Z.H."/>
            <person name="Li M."/>
        </authorList>
    </citation>
    <scope>NUCLEOTIDE SEQUENCE [LARGE SCALE GENOMIC DNA]</scope>
    <source>
        <strain evidence="1">HyVt-345</strain>
    </source>
</reference>
<dbReference type="SUPFAM" id="SSF52374">
    <property type="entry name" value="Nucleotidylyl transferase"/>
    <property type="match status" value="1"/>
</dbReference>
<name>A0A831QMM2_9FLAO</name>
<dbReference type="InterPro" id="IPR014729">
    <property type="entry name" value="Rossmann-like_a/b/a_fold"/>
</dbReference>
<dbReference type="EMBL" id="DRGL01000008">
    <property type="protein sequence ID" value="HEA19432.1"/>
    <property type="molecule type" value="Genomic_DNA"/>
</dbReference>
<dbReference type="Gene3D" id="3.40.50.620">
    <property type="entry name" value="HUPs"/>
    <property type="match status" value="1"/>
</dbReference>
<dbReference type="AlphaFoldDB" id="A0A831QMM2"/>
<accession>A0A831QMM2</accession>
<proteinExistence type="predicted"/>
<protein>
    <submittedName>
        <fullName evidence="1">TonB-dependent receptor</fullName>
    </submittedName>
</protein>
<evidence type="ECO:0000313" key="1">
    <source>
        <dbReference type="EMBL" id="HEA19432.1"/>
    </source>
</evidence>
<keyword evidence="1" id="KW-0675">Receptor</keyword>
<comment type="caution">
    <text evidence="1">The sequence shown here is derived from an EMBL/GenBank/DDBJ whole genome shotgun (WGS) entry which is preliminary data.</text>
</comment>
<gene>
    <name evidence="1" type="ORF">ENH87_00745</name>
</gene>
<organism evidence="1">
    <name type="scientific">Pricia antarctica</name>
    <dbReference type="NCBI Taxonomy" id="641691"/>
    <lineage>
        <taxon>Bacteria</taxon>
        <taxon>Pseudomonadati</taxon>
        <taxon>Bacteroidota</taxon>
        <taxon>Flavobacteriia</taxon>
        <taxon>Flavobacteriales</taxon>
        <taxon>Flavobacteriaceae</taxon>
        <taxon>Pricia</taxon>
    </lineage>
</organism>
<sequence>MASVLNRDTAFENIPSIKAKTLRINLNPDIYGTFAEIGAGQETARNFFRSGGASGTIAKAMSAYDKDFSDAIYGVEEDGRYVTQPRLKKMLTHEMKLMEERISRETHPDRLFFSYANTVATIDFSKRYKGHGWLGIRYQLDPQQKDYDEIVIHIRFKQNEARLQQETLGTVGTNLIYGAFYKYHKPRKLLKYLYDHIDKDTIEIDMVNFSGPNFKNVDNRLMSLQLIRNDMTDAVMFGPDGNNLLPATLLYKKNILALRGSFRPVTKVNMDMFHKSYDIFIRDPAVDQERTIVIFEITLSNLKASGEIDERDFMDRAELLCALGHTVMISKFQEYYKLVEYFNNYTKEKIGLTMGVNNLVDIFDEKYYRHLSGGILEAFGKLFFKELEVYLYPMKNPDTGQIMTSNNVKVHPRMKELYKFFKYNGKVMDIIDYDTEIMHIFSRDVLKKIINDEEGWEDMLPKGIAKTIKEKNLFTRKLVKKSEKVDKVEEEKSKKA</sequence>